<dbReference type="InterPro" id="IPR005468">
    <property type="entry name" value="Avidin/str"/>
</dbReference>
<keyword evidence="2" id="KW-0964">Secreted</keyword>
<dbReference type="EMBL" id="CP002771">
    <property type="protein sequence ID" value="AEF55186.1"/>
    <property type="molecule type" value="Genomic_DNA"/>
</dbReference>
<keyword evidence="5" id="KW-1185">Reference proteome</keyword>
<organism evidence="4 5">
    <name type="scientific">Marinomonas posidonica (strain CECT 7376 / NCIMB 14433 / IVIA-Po-181)</name>
    <dbReference type="NCBI Taxonomy" id="491952"/>
    <lineage>
        <taxon>Bacteria</taxon>
        <taxon>Pseudomonadati</taxon>
        <taxon>Pseudomonadota</taxon>
        <taxon>Gammaproteobacteria</taxon>
        <taxon>Oceanospirillales</taxon>
        <taxon>Oceanospirillaceae</taxon>
        <taxon>Marinomonas</taxon>
    </lineage>
</organism>
<dbReference type="InterPro" id="IPR036896">
    <property type="entry name" value="Avidin-like_sf"/>
</dbReference>
<dbReference type="STRING" id="491952.Mar181_2148"/>
<accession>F6CTS1</accession>
<reference evidence="4 5" key="1">
    <citation type="journal article" date="2012" name="Stand. Genomic Sci.">
        <title>Complete genome sequence of Marinomonas posidonica type strain (IVIA-Po-181(T)).</title>
        <authorList>
            <person name="Lucas-Elio P."/>
            <person name="Goodwin L."/>
            <person name="Woyke T."/>
            <person name="Pitluck S."/>
            <person name="Nolan M."/>
            <person name="Kyrpides N.C."/>
            <person name="Detter J.C."/>
            <person name="Copeland A."/>
            <person name="Lu M."/>
            <person name="Bruce D."/>
            <person name="Detter C."/>
            <person name="Tapia R."/>
            <person name="Han S."/>
            <person name="Land M.L."/>
            <person name="Ivanova N."/>
            <person name="Mikhailova N."/>
            <person name="Johnston A.W."/>
            <person name="Sanchez-Amat A."/>
        </authorList>
    </citation>
    <scope>NUCLEOTIDE SEQUENCE [LARGE SCALE GENOMIC DNA]</scope>
    <source>
        <strain evidence="5">CECT 7376 / NCIMB 14433 / IVIA-Po-181</strain>
    </source>
</reference>
<comment type="subcellular location">
    <subcellularLocation>
        <location evidence="1">Secreted</location>
    </subcellularLocation>
</comment>
<dbReference type="AlphaFoldDB" id="F6CTS1"/>
<dbReference type="Gene3D" id="2.40.128.30">
    <property type="entry name" value="Avidin-like"/>
    <property type="match status" value="1"/>
</dbReference>
<evidence type="ECO:0000256" key="1">
    <source>
        <dbReference type="ARBA" id="ARBA00004613"/>
    </source>
</evidence>
<evidence type="ECO:0000256" key="2">
    <source>
        <dbReference type="ARBA" id="ARBA00022525"/>
    </source>
</evidence>
<dbReference type="OrthoDB" id="6101021at2"/>
<evidence type="ECO:0000313" key="4">
    <source>
        <dbReference type="EMBL" id="AEF55186.1"/>
    </source>
</evidence>
<dbReference type="GO" id="GO:0005576">
    <property type="term" value="C:extracellular region"/>
    <property type="evidence" value="ECO:0007669"/>
    <property type="project" value="UniProtKB-SubCell"/>
</dbReference>
<evidence type="ECO:0000256" key="3">
    <source>
        <dbReference type="ARBA" id="ARBA00022729"/>
    </source>
</evidence>
<evidence type="ECO:0000313" key="5">
    <source>
        <dbReference type="Proteomes" id="UP000009230"/>
    </source>
</evidence>
<evidence type="ECO:0008006" key="6">
    <source>
        <dbReference type="Google" id="ProtNLM"/>
    </source>
</evidence>
<sequence>MTFILNGVWKNEYGSSMTLEVSDAGQIVGEYQSTTGASGTYLLVGHCRPHNPDQQLGQPLVLSIFWRPIDSSAEDDGVHWVSTYCGQLNSNGEMTVINTLLTTTSYQAFEPGDYIDNLVFKKSASTPALVNLTPWQEKSEQNGNPINGVWSSDDMAIQLALAVQNTTYGVLAGELSYQGEKIQVIGFTDTYANNNILQSLSLSGYMLTTLQPISLVGRMNLTEDRLLLSRWLANGTDADNAYFQANSMNWQLVK</sequence>
<dbReference type="HOGENOM" id="CLU_1093290_0_0_6"/>
<dbReference type="eggNOG" id="ENOG50344E3">
    <property type="taxonomic scope" value="Bacteria"/>
</dbReference>
<dbReference type="GO" id="GO:0009374">
    <property type="term" value="F:biotin binding"/>
    <property type="evidence" value="ECO:0007669"/>
    <property type="project" value="InterPro"/>
</dbReference>
<dbReference type="Proteomes" id="UP000009230">
    <property type="component" value="Chromosome"/>
</dbReference>
<dbReference type="RefSeq" id="WP_013796661.1">
    <property type="nucleotide sequence ID" value="NC_015559.1"/>
</dbReference>
<dbReference type="SUPFAM" id="SSF50876">
    <property type="entry name" value="Avidin/streptavidin"/>
    <property type="match status" value="1"/>
</dbReference>
<name>F6CTS1_MARPP</name>
<proteinExistence type="predicted"/>
<protein>
    <recommendedName>
        <fullName evidence="6">Avidin family protein</fullName>
    </recommendedName>
</protein>
<dbReference type="Pfam" id="PF01382">
    <property type="entry name" value="Avidin"/>
    <property type="match status" value="1"/>
</dbReference>
<dbReference type="KEGG" id="mpc:Mar181_2148"/>
<keyword evidence="3" id="KW-0732">Signal</keyword>
<gene>
    <name evidence="4" type="ordered locus">Mar181_2148</name>
</gene>